<evidence type="ECO:0008006" key="4">
    <source>
        <dbReference type="Google" id="ProtNLM"/>
    </source>
</evidence>
<proteinExistence type="predicted"/>
<name>A0A2M8KTG6_9BACT</name>
<evidence type="ECO:0000313" key="2">
    <source>
        <dbReference type="EMBL" id="PJE63228.1"/>
    </source>
</evidence>
<comment type="caution">
    <text evidence="2">The sequence shown here is derived from an EMBL/GenBank/DDBJ whole genome shotgun (WGS) entry which is preliminary data.</text>
</comment>
<dbReference type="Proteomes" id="UP000229554">
    <property type="component" value="Unassembled WGS sequence"/>
</dbReference>
<feature type="transmembrane region" description="Helical" evidence="1">
    <location>
        <begin position="286"/>
        <end position="310"/>
    </location>
</feature>
<accession>A0A2M8KTG6</accession>
<keyword evidence="1" id="KW-1133">Transmembrane helix</keyword>
<evidence type="ECO:0000256" key="1">
    <source>
        <dbReference type="SAM" id="Phobius"/>
    </source>
</evidence>
<dbReference type="AlphaFoldDB" id="A0A2M8KTG6"/>
<feature type="transmembrane region" description="Helical" evidence="1">
    <location>
        <begin position="134"/>
        <end position="149"/>
    </location>
</feature>
<feature type="transmembrane region" description="Helical" evidence="1">
    <location>
        <begin position="110"/>
        <end position="128"/>
    </location>
</feature>
<keyword evidence="1" id="KW-0812">Transmembrane</keyword>
<gene>
    <name evidence="2" type="ORF">COU88_00665</name>
</gene>
<feature type="transmembrane region" description="Helical" evidence="1">
    <location>
        <begin position="322"/>
        <end position="346"/>
    </location>
</feature>
<feature type="transmembrane region" description="Helical" evidence="1">
    <location>
        <begin position="156"/>
        <end position="189"/>
    </location>
</feature>
<organism evidence="2 3">
    <name type="scientific">Candidatus Roizmanbacteria bacterium CG10_big_fil_rev_8_21_14_0_10_39_6</name>
    <dbReference type="NCBI Taxonomy" id="1974853"/>
    <lineage>
        <taxon>Bacteria</taxon>
        <taxon>Candidatus Roizmaniibacteriota</taxon>
    </lineage>
</organism>
<protein>
    <recommendedName>
        <fullName evidence="4">Glycosyltransferase RgtA/B/C/D-like domain-containing protein</fullName>
    </recommendedName>
</protein>
<feature type="transmembrane region" description="Helical" evidence="1">
    <location>
        <begin position="254"/>
        <end position="274"/>
    </location>
</feature>
<reference evidence="3" key="1">
    <citation type="submission" date="2017-09" db="EMBL/GenBank/DDBJ databases">
        <title>Depth-based differentiation of microbial function through sediment-hosted aquifers and enrichment of novel symbionts in the deep terrestrial subsurface.</title>
        <authorList>
            <person name="Probst A.J."/>
            <person name="Ladd B."/>
            <person name="Jarett J.K."/>
            <person name="Geller-Mcgrath D.E."/>
            <person name="Sieber C.M.K."/>
            <person name="Emerson J.B."/>
            <person name="Anantharaman K."/>
            <person name="Thomas B.C."/>
            <person name="Malmstrom R."/>
            <person name="Stieglmeier M."/>
            <person name="Klingl A."/>
            <person name="Woyke T."/>
            <person name="Ryan C.M."/>
            <person name="Banfield J.F."/>
        </authorList>
    </citation>
    <scope>NUCLEOTIDE SEQUENCE [LARGE SCALE GENOMIC DNA]</scope>
</reference>
<feature type="transmembrane region" description="Helical" evidence="1">
    <location>
        <begin position="201"/>
        <end position="225"/>
    </location>
</feature>
<dbReference type="EMBL" id="PFED01000027">
    <property type="protein sequence ID" value="PJE63228.1"/>
    <property type="molecule type" value="Genomic_DNA"/>
</dbReference>
<evidence type="ECO:0000313" key="3">
    <source>
        <dbReference type="Proteomes" id="UP000229554"/>
    </source>
</evidence>
<sequence length="574" mass="66925">MIGKKVLFFIIFFVLTASILYTKNVDYAEDLGRHLAIGKLIVQTHTIPETNLFSYTNPRFPFTNHHWLSEVIFYGVHTVSGDSGLMLLKILVVGFTFGLLGYMAKKKSNCAAVTIVLGALALILWSRTSLRPELFGYALFALVLWIVFFKRNSTRALLLLIPINSIWVNVHITFVFGMALEGTLMLFLLYKHLFVEKQNKVYFIILLISFVGFIVNPSLLSGMLYPFRIFSNYGYTIAENQGIRFMMNYTNWIYYRYLFLLLVIGFITSTYFLFQKKYLESIVLFLFSAITCWQIRHAPFFALSALLLMPQALNSVIKKIRIFFPAIGICITVCSILISAPSIYLLSSNTYSTMFLQNTEQGFGQRDNYNGGISFVRDTDLPRNIFNNFDIGGYLIYRLYPRYGVFVDNRPEAYPAPFFDTYKSIQVDVKTRKAEFARYNIHTIIFSHTDQTEWARIFIRDIFQDKTWKLVYLDPYIFVMTDADKRDIRGKQEKQFFELRLSDAKHRQEVVNYFILFSVLQKQELSESAMAKLATLAPESCTVQKSKDYQYSLMNTEYYRERAQSIRNSFWYCF</sequence>
<feature type="transmembrane region" description="Helical" evidence="1">
    <location>
        <begin position="84"/>
        <end position="103"/>
    </location>
</feature>
<keyword evidence="1" id="KW-0472">Membrane</keyword>